<dbReference type="Gene3D" id="3.40.50.1110">
    <property type="entry name" value="SGNH hydrolase"/>
    <property type="match status" value="1"/>
</dbReference>
<dbReference type="EMBL" id="JAPQKO010000004">
    <property type="protein sequence ID" value="KAJ5165847.1"/>
    <property type="molecule type" value="Genomic_DNA"/>
</dbReference>
<gene>
    <name evidence="3" type="ORF">N7492_006143</name>
</gene>
<feature type="region of interest" description="Disordered" evidence="1">
    <location>
        <begin position="224"/>
        <end position="248"/>
    </location>
</feature>
<proteinExistence type="predicted"/>
<feature type="compositionally biased region" description="Low complexity" evidence="1">
    <location>
        <begin position="275"/>
        <end position="300"/>
    </location>
</feature>
<evidence type="ECO:0000313" key="3">
    <source>
        <dbReference type="EMBL" id="KAJ5165847.1"/>
    </source>
</evidence>
<dbReference type="InterPro" id="IPR036514">
    <property type="entry name" value="SGNH_hydro_sf"/>
</dbReference>
<dbReference type="OrthoDB" id="6123at2759"/>
<organism evidence="3 4">
    <name type="scientific">Penicillium capsulatum</name>
    <dbReference type="NCBI Taxonomy" id="69766"/>
    <lineage>
        <taxon>Eukaryota</taxon>
        <taxon>Fungi</taxon>
        <taxon>Dikarya</taxon>
        <taxon>Ascomycota</taxon>
        <taxon>Pezizomycotina</taxon>
        <taxon>Eurotiomycetes</taxon>
        <taxon>Eurotiomycetidae</taxon>
        <taxon>Eurotiales</taxon>
        <taxon>Aspergillaceae</taxon>
        <taxon>Penicillium</taxon>
    </lineage>
</organism>
<comment type="caution">
    <text evidence="3">The sequence shown here is derived from an EMBL/GenBank/DDBJ whole genome shotgun (WGS) entry which is preliminary data.</text>
</comment>
<reference evidence="3" key="1">
    <citation type="submission" date="2022-11" db="EMBL/GenBank/DDBJ databases">
        <authorList>
            <person name="Petersen C."/>
        </authorList>
    </citation>
    <scope>NUCLEOTIDE SEQUENCE</scope>
    <source>
        <strain evidence="3">IBT 21917</strain>
    </source>
</reference>
<dbReference type="SUPFAM" id="SSF52266">
    <property type="entry name" value="SGNH hydrolase"/>
    <property type="match status" value="1"/>
</dbReference>
<evidence type="ECO:0008006" key="5">
    <source>
        <dbReference type="Google" id="ProtNLM"/>
    </source>
</evidence>
<dbReference type="AlphaFoldDB" id="A0A9W9I526"/>
<feature type="chain" id="PRO_5040764069" description="SGNH hydrolase-type esterase domain-containing protein" evidence="2">
    <location>
        <begin position="28"/>
        <end position="333"/>
    </location>
</feature>
<reference evidence="3" key="2">
    <citation type="journal article" date="2023" name="IMA Fungus">
        <title>Comparative genomic study of the Penicillium genus elucidates a diverse pangenome and 15 lateral gene transfer events.</title>
        <authorList>
            <person name="Petersen C."/>
            <person name="Sorensen T."/>
            <person name="Nielsen M.R."/>
            <person name="Sondergaard T.E."/>
            <person name="Sorensen J.L."/>
            <person name="Fitzpatrick D.A."/>
            <person name="Frisvad J.C."/>
            <person name="Nielsen K.L."/>
        </authorList>
    </citation>
    <scope>NUCLEOTIDE SEQUENCE</scope>
    <source>
        <strain evidence="3">IBT 21917</strain>
    </source>
</reference>
<dbReference type="Pfam" id="PF00657">
    <property type="entry name" value="Lipase_GDSL"/>
    <property type="match status" value="1"/>
</dbReference>
<name>A0A9W9I526_9EURO</name>
<dbReference type="PANTHER" id="PTHR30383">
    <property type="entry name" value="THIOESTERASE 1/PROTEASE 1/LYSOPHOSPHOLIPASE L1"/>
    <property type="match status" value="1"/>
</dbReference>
<evidence type="ECO:0000256" key="1">
    <source>
        <dbReference type="SAM" id="MobiDB-lite"/>
    </source>
</evidence>
<evidence type="ECO:0000256" key="2">
    <source>
        <dbReference type="SAM" id="SignalP"/>
    </source>
</evidence>
<dbReference type="GO" id="GO:0004622">
    <property type="term" value="F:phosphatidylcholine lysophospholipase activity"/>
    <property type="evidence" value="ECO:0007669"/>
    <property type="project" value="TreeGrafter"/>
</dbReference>
<keyword evidence="2" id="KW-0732">Signal</keyword>
<feature type="signal peptide" evidence="2">
    <location>
        <begin position="1"/>
        <end position="27"/>
    </location>
</feature>
<dbReference type="Proteomes" id="UP001146351">
    <property type="component" value="Unassembled WGS sequence"/>
</dbReference>
<dbReference type="PANTHER" id="PTHR30383:SF31">
    <property type="entry name" value="SGNH HYDROLASE-TYPE ESTERASE DOMAIN-CONTAINING PROTEIN-RELATED"/>
    <property type="match status" value="1"/>
</dbReference>
<protein>
    <recommendedName>
        <fullName evidence="5">SGNH hydrolase-type esterase domain-containing protein</fullName>
    </recommendedName>
</protein>
<feature type="compositionally biased region" description="Basic and acidic residues" evidence="1">
    <location>
        <begin position="224"/>
        <end position="235"/>
    </location>
</feature>
<sequence length="333" mass="36920">MRLSSSAPWALQASCYWLAALAGQALASPVAISSPEISSPEPAGLLARDNDVLRVMPLGASITAGYKSSDGNGYRENLYKFLVNEKQWSKVEMVGSVRNKTSTMYKQDPDLARNEGHSGDRIDEIQARVDDLSKFNPNLILINLGTNDATQHYDTRHAGNRTEDLVRSLLGKFKSNNPIVVLSTLVFNNNTDIGPINKQYREVQKRLAAEGLHVQLAEMEDKLKGRDADPTRPVEEEYDVQSDGTHPTDKGYEKMAEAWKAPIGDAVKWWMGKTLSTSSNKKSPTSSTETVSKTVERTSSNPPEQTIVQTSGATSQYFHESVRYWVHLFMPNA</sequence>
<accession>A0A9W9I526</accession>
<dbReference type="InterPro" id="IPR001087">
    <property type="entry name" value="GDSL"/>
</dbReference>
<keyword evidence="4" id="KW-1185">Reference proteome</keyword>
<feature type="region of interest" description="Disordered" evidence="1">
    <location>
        <begin position="275"/>
        <end position="304"/>
    </location>
</feature>
<dbReference type="InterPro" id="IPR051532">
    <property type="entry name" value="Ester_Hydrolysis_Enzymes"/>
</dbReference>
<evidence type="ECO:0000313" key="4">
    <source>
        <dbReference type="Proteomes" id="UP001146351"/>
    </source>
</evidence>